<protein>
    <submittedName>
        <fullName evidence="1">Uncharacterized protein</fullName>
    </submittedName>
</protein>
<gene>
    <name evidence="1" type="ORF">F1649_02010</name>
</gene>
<sequence length="238" mass="26671">MIIQRKGVAFDVAVRYFKDYTDHDKVSLTLNGQTGALQSETSAELEGTTMVFRFQPVGQAGDFPLKVVIDNGQEVVEQQLALRFVNDFTLAGVWNSLQKDYLSTILFRVDRSNEGHVQVNTFRYAEPYTGFGLYFLTSRPALMVQQKPFINGLSGNYVLEFANGVLQNIKISHGEKIVDTDYNPATTRAEIASVDGVTLISEETVGNDKITTYRIQDFKLSLHETPQEVYTIVTRIPG</sequence>
<proteinExistence type="predicted"/>
<name>A0A5M9HIP3_9SPHI</name>
<accession>A0A5M9HIP3</accession>
<organism evidence="1 2">
    <name type="scientific">Arcticibacter tournemirensis</name>
    <dbReference type="NCBI Taxonomy" id="699437"/>
    <lineage>
        <taxon>Bacteria</taxon>
        <taxon>Pseudomonadati</taxon>
        <taxon>Bacteroidota</taxon>
        <taxon>Sphingobacteriia</taxon>
        <taxon>Sphingobacteriales</taxon>
        <taxon>Sphingobacteriaceae</taxon>
        <taxon>Arcticibacter</taxon>
    </lineage>
</organism>
<evidence type="ECO:0000313" key="1">
    <source>
        <dbReference type="EMBL" id="KAA8486379.1"/>
    </source>
</evidence>
<comment type="caution">
    <text evidence="1">The sequence shown here is derived from an EMBL/GenBank/DDBJ whole genome shotgun (WGS) entry which is preliminary data.</text>
</comment>
<reference evidence="1 2" key="1">
    <citation type="submission" date="2019-09" db="EMBL/GenBank/DDBJ databases">
        <title>Pararcticibacter amylolyticus gen. nov., sp. nov., isolated from a rottenly hemp rope, and reclassification of Pedobacter tournemirensis as Pararcticibacter tournemirensis comb. nov.</title>
        <authorList>
            <person name="Cai Y."/>
        </authorList>
    </citation>
    <scope>NUCLEOTIDE SEQUENCE [LARGE SCALE GENOMIC DNA]</scope>
    <source>
        <strain evidence="1 2">TF5-37.2-LB10</strain>
    </source>
</reference>
<dbReference type="Proteomes" id="UP000322918">
    <property type="component" value="Unassembled WGS sequence"/>
</dbReference>
<dbReference type="OrthoDB" id="747063at2"/>
<dbReference type="RefSeq" id="WP_141816168.1">
    <property type="nucleotide sequence ID" value="NZ_VFPL01000001.1"/>
</dbReference>
<dbReference type="EMBL" id="VWNE01000002">
    <property type="protein sequence ID" value="KAA8486379.1"/>
    <property type="molecule type" value="Genomic_DNA"/>
</dbReference>
<dbReference type="AlphaFoldDB" id="A0A5M9HIP3"/>
<keyword evidence="2" id="KW-1185">Reference proteome</keyword>
<evidence type="ECO:0000313" key="2">
    <source>
        <dbReference type="Proteomes" id="UP000322918"/>
    </source>
</evidence>